<dbReference type="AlphaFoldDB" id="X8JB17"/>
<evidence type="ECO:0000259" key="2">
    <source>
        <dbReference type="PROSITE" id="PS50181"/>
    </source>
</evidence>
<evidence type="ECO:0000256" key="1">
    <source>
        <dbReference type="SAM" id="MobiDB-lite"/>
    </source>
</evidence>
<name>X8JB17_9AGAM</name>
<dbReference type="InterPro" id="IPR001810">
    <property type="entry name" value="F-box_dom"/>
</dbReference>
<dbReference type="Proteomes" id="UP000030108">
    <property type="component" value="Unassembled WGS sequence"/>
</dbReference>
<dbReference type="Pfam" id="PF00646">
    <property type="entry name" value="F-box"/>
    <property type="match status" value="1"/>
</dbReference>
<feature type="region of interest" description="Disordered" evidence="1">
    <location>
        <begin position="1"/>
        <end position="26"/>
    </location>
</feature>
<sequence length="160" mass="17831">MSAISSAGVAQVQGGKGGKESNEDYARRHEAREMELILQPRMHAASAPAYKTYTFLATLADMPLDIFIEIAAYLMPIDIISLARLTKSTRSKLMHRSSIHVWHTAMKNLEILPDCPPDMSEPRYLSFLFSEVCTACGESVNASPDWVLRVRLCGPCRTEQ</sequence>
<gene>
    <name evidence="3" type="ORF">RSOL_376120</name>
</gene>
<evidence type="ECO:0000313" key="3">
    <source>
        <dbReference type="EMBL" id="EUC60917.1"/>
    </source>
</evidence>
<feature type="domain" description="F-box" evidence="2">
    <location>
        <begin position="56"/>
        <end position="105"/>
    </location>
</feature>
<dbReference type="OrthoDB" id="2322499at2759"/>
<evidence type="ECO:0000313" key="4">
    <source>
        <dbReference type="Proteomes" id="UP000030108"/>
    </source>
</evidence>
<feature type="non-terminal residue" evidence="3">
    <location>
        <position position="160"/>
    </location>
</feature>
<reference evidence="4" key="1">
    <citation type="journal article" date="2014" name="Genome Announc.">
        <title>Draft genome sequence of the plant-pathogenic soil fungus Rhizoctonia solani anastomosis group 3 strain Rhs1AP.</title>
        <authorList>
            <person name="Cubeta M.A."/>
            <person name="Thomas E."/>
            <person name="Dean R.A."/>
            <person name="Jabaji S."/>
            <person name="Neate S.M."/>
            <person name="Tavantzis S."/>
            <person name="Toda T."/>
            <person name="Vilgalys R."/>
            <person name="Bharathan N."/>
            <person name="Fedorova-Abrams N."/>
            <person name="Pakala S.B."/>
            <person name="Pakala S.M."/>
            <person name="Zafar N."/>
            <person name="Joardar V."/>
            <person name="Losada L."/>
            <person name="Nierman W.C."/>
        </authorList>
    </citation>
    <scope>NUCLEOTIDE SEQUENCE [LARGE SCALE GENOMIC DNA]</scope>
    <source>
        <strain evidence="4">AG-3</strain>
    </source>
</reference>
<dbReference type="EMBL" id="JATN01000319">
    <property type="protein sequence ID" value="EUC60917.1"/>
    <property type="molecule type" value="Genomic_DNA"/>
</dbReference>
<feature type="compositionally biased region" description="Basic and acidic residues" evidence="1">
    <location>
        <begin position="17"/>
        <end position="26"/>
    </location>
</feature>
<protein>
    <recommendedName>
        <fullName evidence="2">F-box domain-containing protein</fullName>
    </recommendedName>
</protein>
<dbReference type="PROSITE" id="PS50181">
    <property type="entry name" value="FBOX"/>
    <property type="match status" value="1"/>
</dbReference>
<organism evidence="3 4">
    <name type="scientific">Rhizoctonia solani AG-3 Rhs1AP</name>
    <dbReference type="NCBI Taxonomy" id="1086054"/>
    <lineage>
        <taxon>Eukaryota</taxon>
        <taxon>Fungi</taxon>
        <taxon>Dikarya</taxon>
        <taxon>Basidiomycota</taxon>
        <taxon>Agaricomycotina</taxon>
        <taxon>Agaricomycetes</taxon>
        <taxon>Cantharellales</taxon>
        <taxon>Ceratobasidiaceae</taxon>
        <taxon>Rhizoctonia</taxon>
    </lineage>
</organism>
<accession>X8JB17</accession>
<proteinExistence type="predicted"/>
<comment type="caution">
    <text evidence="3">The sequence shown here is derived from an EMBL/GenBank/DDBJ whole genome shotgun (WGS) entry which is preliminary data.</text>
</comment>